<dbReference type="InterPro" id="IPR025438">
    <property type="entry name" value="DUF4180"/>
</dbReference>
<feature type="domain" description="DUF4180" evidence="1">
    <location>
        <begin position="9"/>
        <end position="114"/>
    </location>
</feature>
<comment type="caution">
    <text evidence="2">The sequence shown here is derived from an EMBL/GenBank/DDBJ whole genome shotgun (WGS) entry which is preliminary data.</text>
</comment>
<name>A0A926JVB6_9FLAO</name>
<keyword evidence="3" id="KW-1185">Reference proteome</keyword>
<sequence length="119" mass="13492">MQINIRQINHVSVAELISDKVEIKNAQDALDIMMNSMYQGAENIMIREKHLIPSFFDLKTGVAGEILQKFSNYNAKLAIIGNFENISSKSLRDFIRESNRTGRINFVNTPEDAGKAFSR</sequence>
<gene>
    <name evidence="2" type="ORF">IBL28_19965</name>
</gene>
<accession>A0A926JVB6</accession>
<proteinExistence type="predicted"/>
<protein>
    <submittedName>
        <fullName evidence="2">DUF4180 domain-containing protein</fullName>
    </submittedName>
</protein>
<dbReference type="Pfam" id="PF13788">
    <property type="entry name" value="DUF4180"/>
    <property type="match status" value="1"/>
</dbReference>
<dbReference type="RefSeq" id="WP_187967380.1">
    <property type="nucleotide sequence ID" value="NZ_JACVDC010000099.1"/>
</dbReference>
<dbReference type="EMBL" id="JACVDC010000099">
    <property type="protein sequence ID" value="MBC9798255.1"/>
    <property type="molecule type" value="Genomic_DNA"/>
</dbReference>
<evidence type="ECO:0000313" key="2">
    <source>
        <dbReference type="EMBL" id="MBC9798255.1"/>
    </source>
</evidence>
<evidence type="ECO:0000313" key="3">
    <source>
        <dbReference type="Proteomes" id="UP000653730"/>
    </source>
</evidence>
<reference evidence="2 3" key="1">
    <citation type="submission" date="2020-09" db="EMBL/GenBank/DDBJ databases">
        <title>Sinomicrobium weinanense sp. nov., a halophilic bacteria isolated from saline-alkali soil.</title>
        <authorList>
            <person name="Wu P."/>
            <person name="Ren H."/>
            <person name="Mei Y."/>
            <person name="Liang Y."/>
            <person name="Chen Z."/>
        </authorList>
    </citation>
    <scope>NUCLEOTIDE SEQUENCE [LARGE SCALE GENOMIC DNA]</scope>
    <source>
        <strain evidence="2 3">FJxs</strain>
    </source>
</reference>
<organism evidence="2 3">
    <name type="scientific">Sinomicrobium weinanense</name>
    <dbReference type="NCBI Taxonomy" id="2842200"/>
    <lineage>
        <taxon>Bacteria</taxon>
        <taxon>Pseudomonadati</taxon>
        <taxon>Bacteroidota</taxon>
        <taxon>Flavobacteriia</taxon>
        <taxon>Flavobacteriales</taxon>
        <taxon>Flavobacteriaceae</taxon>
        <taxon>Sinomicrobium</taxon>
    </lineage>
</organism>
<dbReference type="Proteomes" id="UP000653730">
    <property type="component" value="Unassembled WGS sequence"/>
</dbReference>
<evidence type="ECO:0000259" key="1">
    <source>
        <dbReference type="Pfam" id="PF13788"/>
    </source>
</evidence>
<dbReference type="AlphaFoldDB" id="A0A926JVB6"/>